<dbReference type="Proteomes" id="UP000053319">
    <property type="component" value="Unassembled WGS sequence"/>
</dbReference>
<gene>
    <name evidence="2" type="ORF">DICSQDRAFT_169913</name>
</gene>
<feature type="region of interest" description="Disordered" evidence="1">
    <location>
        <begin position="140"/>
        <end position="201"/>
    </location>
</feature>
<dbReference type="GeneID" id="18839053"/>
<reference evidence="2 3" key="1">
    <citation type="journal article" date="2012" name="Science">
        <title>The Paleozoic origin of enzymatic lignin decomposition reconstructed from 31 fungal genomes.</title>
        <authorList>
            <person name="Floudas D."/>
            <person name="Binder M."/>
            <person name="Riley R."/>
            <person name="Barry K."/>
            <person name="Blanchette R.A."/>
            <person name="Henrissat B."/>
            <person name="Martinez A.T."/>
            <person name="Otillar R."/>
            <person name="Spatafora J.W."/>
            <person name="Yadav J.S."/>
            <person name="Aerts A."/>
            <person name="Benoit I."/>
            <person name="Boyd A."/>
            <person name="Carlson A."/>
            <person name="Copeland A."/>
            <person name="Coutinho P.M."/>
            <person name="de Vries R.P."/>
            <person name="Ferreira P."/>
            <person name="Findley K."/>
            <person name="Foster B."/>
            <person name="Gaskell J."/>
            <person name="Glotzer D."/>
            <person name="Gorecki P."/>
            <person name="Heitman J."/>
            <person name="Hesse C."/>
            <person name="Hori C."/>
            <person name="Igarashi K."/>
            <person name="Jurgens J.A."/>
            <person name="Kallen N."/>
            <person name="Kersten P."/>
            <person name="Kohler A."/>
            <person name="Kuees U."/>
            <person name="Kumar T.K.A."/>
            <person name="Kuo A."/>
            <person name="LaButti K."/>
            <person name="Larrondo L.F."/>
            <person name="Lindquist E."/>
            <person name="Ling A."/>
            <person name="Lombard V."/>
            <person name="Lucas S."/>
            <person name="Lundell T."/>
            <person name="Martin R."/>
            <person name="McLaughlin D.J."/>
            <person name="Morgenstern I."/>
            <person name="Morin E."/>
            <person name="Murat C."/>
            <person name="Nagy L.G."/>
            <person name="Nolan M."/>
            <person name="Ohm R.A."/>
            <person name="Patyshakuliyeva A."/>
            <person name="Rokas A."/>
            <person name="Ruiz-Duenas F.J."/>
            <person name="Sabat G."/>
            <person name="Salamov A."/>
            <person name="Samejima M."/>
            <person name="Schmutz J."/>
            <person name="Slot J.C."/>
            <person name="St John F."/>
            <person name="Stenlid J."/>
            <person name="Sun H."/>
            <person name="Sun S."/>
            <person name="Syed K."/>
            <person name="Tsang A."/>
            <person name="Wiebenga A."/>
            <person name="Young D."/>
            <person name="Pisabarro A."/>
            <person name="Eastwood D.C."/>
            <person name="Martin F."/>
            <person name="Cullen D."/>
            <person name="Grigoriev I.V."/>
            <person name="Hibbett D.S."/>
        </authorList>
    </citation>
    <scope>NUCLEOTIDE SEQUENCE [LARGE SCALE GENOMIC DNA]</scope>
    <source>
        <strain evidence="2 3">LYAD-421 SS1</strain>
    </source>
</reference>
<feature type="region of interest" description="Disordered" evidence="1">
    <location>
        <begin position="81"/>
        <end position="100"/>
    </location>
</feature>
<dbReference type="AlphaFoldDB" id="R7SZ69"/>
<dbReference type="OMA" id="ESEAWDQ"/>
<dbReference type="HOGENOM" id="CLU_061607_2_1_1"/>
<sequence>MYQEVLRESEAWDQVRKQSVINLQVAVVLQGGYLDEVHQQMQGRKQKKAGKKPGGKLVGDGLPRLLNEDGFIDEVFKHEQAQKRKAEEKEERKLEKEHHTKALERWKEACKARDERVKAQKEQYRQALEEWEDERQLAKTERRRIGWQKPTLGAVEKKPGQPKKRAAQRADDVTDVGQTPLFAAHSPPLDAHLPFSDHFLS</sequence>
<organism evidence="2 3">
    <name type="scientific">Dichomitus squalens (strain LYAD-421)</name>
    <name type="common">Western red white-rot fungus</name>
    <dbReference type="NCBI Taxonomy" id="732165"/>
    <lineage>
        <taxon>Eukaryota</taxon>
        <taxon>Fungi</taxon>
        <taxon>Dikarya</taxon>
        <taxon>Basidiomycota</taxon>
        <taxon>Agaricomycotina</taxon>
        <taxon>Agaricomycetes</taxon>
        <taxon>Polyporales</taxon>
        <taxon>Polyporaceae</taxon>
        <taxon>Dichomitus</taxon>
    </lineage>
</organism>
<dbReference type="RefSeq" id="XP_007365594.1">
    <property type="nucleotide sequence ID" value="XM_007365532.1"/>
</dbReference>
<name>R7SZ69_DICSQ</name>
<evidence type="ECO:0000256" key="1">
    <source>
        <dbReference type="SAM" id="MobiDB-lite"/>
    </source>
</evidence>
<accession>R7SZ69</accession>
<dbReference type="KEGG" id="dsq:DICSQDRAFT_169913"/>
<proteinExistence type="predicted"/>
<evidence type="ECO:0000313" key="2">
    <source>
        <dbReference type="EMBL" id="EJF61499.1"/>
    </source>
</evidence>
<protein>
    <submittedName>
        <fullName evidence="2">Uncharacterized protein</fullName>
    </submittedName>
</protein>
<evidence type="ECO:0000313" key="3">
    <source>
        <dbReference type="Proteomes" id="UP000053319"/>
    </source>
</evidence>
<dbReference type="EMBL" id="JH719409">
    <property type="protein sequence ID" value="EJF61499.1"/>
    <property type="molecule type" value="Genomic_DNA"/>
</dbReference>